<dbReference type="InParanoid" id="D3BGY4"/>
<evidence type="ECO:0000313" key="2">
    <source>
        <dbReference type="Proteomes" id="UP000001396"/>
    </source>
</evidence>
<protein>
    <submittedName>
        <fullName evidence="1">Uncharacterized protein</fullName>
    </submittedName>
</protein>
<proteinExistence type="predicted"/>
<accession>D3BGY4</accession>
<dbReference type="GeneID" id="31363267"/>
<gene>
    <name evidence="1" type="ORF">PPL_07786</name>
</gene>
<reference evidence="1 2" key="1">
    <citation type="journal article" date="2011" name="Genome Res.">
        <title>Phylogeny-wide analysis of social amoeba genomes highlights ancient origins for complex intercellular communication.</title>
        <authorList>
            <person name="Heidel A.J."/>
            <person name="Lawal H.M."/>
            <person name="Felder M."/>
            <person name="Schilde C."/>
            <person name="Helps N.R."/>
            <person name="Tunggal B."/>
            <person name="Rivero F."/>
            <person name="John U."/>
            <person name="Schleicher M."/>
            <person name="Eichinger L."/>
            <person name="Platzer M."/>
            <person name="Noegel A.A."/>
            <person name="Schaap P."/>
            <person name="Gloeckner G."/>
        </authorList>
    </citation>
    <scope>NUCLEOTIDE SEQUENCE [LARGE SCALE GENOMIC DNA]</scope>
    <source>
        <strain evidence="2">ATCC 26659 / Pp 5 / PN500</strain>
    </source>
</reference>
<dbReference type="EMBL" id="ADBJ01000035">
    <property type="protein sequence ID" value="EFA79368.1"/>
    <property type="molecule type" value="Genomic_DNA"/>
</dbReference>
<dbReference type="Proteomes" id="UP000001396">
    <property type="component" value="Unassembled WGS sequence"/>
</dbReference>
<organism evidence="1 2">
    <name type="scientific">Heterostelium pallidum (strain ATCC 26659 / Pp 5 / PN500)</name>
    <name type="common">Cellular slime mold</name>
    <name type="synonym">Polysphondylium pallidum</name>
    <dbReference type="NCBI Taxonomy" id="670386"/>
    <lineage>
        <taxon>Eukaryota</taxon>
        <taxon>Amoebozoa</taxon>
        <taxon>Evosea</taxon>
        <taxon>Eumycetozoa</taxon>
        <taxon>Dictyostelia</taxon>
        <taxon>Acytosteliales</taxon>
        <taxon>Acytosteliaceae</taxon>
        <taxon>Heterostelium</taxon>
    </lineage>
</organism>
<sequence>MSATALHFIFTQQRQQKPPPPQQVDNGLVLTKQDPTTSERISSVKTSHRPHALWRNIAYGYRFHTSLAGNTVRFARYRLEKLFTDEIWGAGI</sequence>
<keyword evidence="2" id="KW-1185">Reference proteome</keyword>
<evidence type="ECO:0000313" key="1">
    <source>
        <dbReference type="EMBL" id="EFA79368.1"/>
    </source>
</evidence>
<name>D3BGY4_HETP5</name>
<comment type="caution">
    <text evidence="1">The sequence shown here is derived from an EMBL/GenBank/DDBJ whole genome shotgun (WGS) entry which is preliminary data.</text>
</comment>
<dbReference type="RefSeq" id="XP_020431489.1">
    <property type="nucleotide sequence ID" value="XM_020578620.1"/>
</dbReference>
<dbReference type="AlphaFoldDB" id="D3BGY4"/>